<evidence type="ECO:0000313" key="3">
    <source>
        <dbReference type="Proteomes" id="UP000240493"/>
    </source>
</evidence>
<evidence type="ECO:0000256" key="1">
    <source>
        <dbReference type="SAM" id="MobiDB-lite"/>
    </source>
</evidence>
<dbReference type="EMBL" id="KZ679261">
    <property type="protein sequence ID" value="PTB41384.1"/>
    <property type="molecule type" value="Genomic_DNA"/>
</dbReference>
<gene>
    <name evidence="2" type="ORF">M441DRAFT_68416</name>
</gene>
<name>A0A2T3Z997_TRIA4</name>
<feature type="compositionally biased region" description="Basic and acidic residues" evidence="1">
    <location>
        <begin position="44"/>
        <end position="63"/>
    </location>
</feature>
<proteinExistence type="predicted"/>
<dbReference type="Proteomes" id="UP000240493">
    <property type="component" value="Unassembled WGS sequence"/>
</dbReference>
<evidence type="ECO:0000313" key="2">
    <source>
        <dbReference type="EMBL" id="PTB41384.1"/>
    </source>
</evidence>
<keyword evidence="3" id="KW-1185">Reference proteome</keyword>
<protein>
    <submittedName>
        <fullName evidence="2">Uncharacterized protein</fullName>
    </submittedName>
</protein>
<sequence>MFLNLPLGFIHSASSCRSLPLSKSQRAHRPKSSQPHGTQQMVAADDRCRDAASSRSKDGEHFGIELASRSLRELKEGRREKGEGV</sequence>
<feature type="region of interest" description="Disordered" evidence="1">
    <location>
        <begin position="18"/>
        <end position="64"/>
    </location>
</feature>
<organism evidence="2 3">
    <name type="scientific">Trichoderma asperellum (strain ATCC 204424 / CBS 433.97 / NBRC 101777)</name>
    <dbReference type="NCBI Taxonomy" id="1042311"/>
    <lineage>
        <taxon>Eukaryota</taxon>
        <taxon>Fungi</taxon>
        <taxon>Dikarya</taxon>
        <taxon>Ascomycota</taxon>
        <taxon>Pezizomycotina</taxon>
        <taxon>Sordariomycetes</taxon>
        <taxon>Hypocreomycetidae</taxon>
        <taxon>Hypocreales</taxon>
        <taxon>Hypocreaceae</taxon>
        <taxon>Trichoderma</taxon>
    </lineage>
</organism>
<dbReference type="AlphaFoldDB" id="A0A2T3Z997"/>
<feature type="compositionally biased region" description="Polar residues" evidence="1">
    <location>
        <begin position="32"/>
        <end position="41"/>
    </location>
</feature>
<accession>A0A2T3Z997</accession>
<reference evidence="2 3" key="1">
    <citation type="submission" date="2016-07" db="EMBL/GenBank/DDBJ databases">
        <title>Multiple horizontal gene transfer events from other fungi enriched the ability of initially mycotrophic Trichoderma (Ascomycota) to feed on dead plant biomass.</title>
        <authorList>
            <consortium name="DOE Joint Genome Institute"/>
            <person name="Aerts A."/>
            <person name="Atanasova L."/>
            <person name="Chenthamara K."/>
            <person name="Zhang J."/>
            <person name="Grujic M."/>
            <person name="Henrissat B."/>
            <person name="Kuo A."/>
            <person name="Salamov A."/>
            <person name="Lipzen A."/>
            <person name="Labutti K."/>
            <person name="Barry K."/>
            <person name="Miao Y."/>
            <person name="Rahimi M.J."/>
            <person name="Shen Q."/>
            <person name="Grigoriev I.V."/>
            <person name="Kubicek C.P."/>
            <person name="Druzhinina I.S."/>
        </authorList>
    </citation>
    <scope>NUCLEOTIDE SEQUENCE [LARGE SCALE GENOMIC DNA]</scope>
    <source>
        <strain evidence="2 3">CBS 433.97</strain>
    </source>
</reference>